<comment type="caution">
    <text evidence="2">The sequence shown here is derived from an EMBL/GenBank/DDBJ whole genome shotgun (WGS) entry which is preliminary data.</text>
</comment>
<reference evidence="2 3" key="1">
    <citation type="submission" date="2020-08" db="EMBL/GenBank/DDBJ databases">
        <authorList>
            <person name="Liu C."/>
            <person name="Sun Q."/>
        </authorList>
    </citation>
    <scope>NUCLEOTIDE SEQUENCE [LARGE SCALE GENOMIC DNA]</scope>
    <source>
        <strain evidence="2 3">N22</strain>
    </source>
</reference>
<dbReference type="RefSeq" id="WP_185904206.1">
    <property type="nucleotide sequence ID" value="NZ_JACMSE010000001.1"/>
</dbReference>
<evidence type="ECO:0000256" key="1">
    <source>
        <dbReference type="SAM" id="MobiDB-lite"/>
    </source>
</evidence>
<keyword evidence="3" id="KW-1185">Reference proteome</keyword>
<feature type="region of interest" description="Disordered" evidence="1">
    <location>
        <begin position="1"/>
        <end position="22"/>
    </location>
</feature>
<organism evidence="2 3">
    <name type="scientific">Gordonibacter massiliensis</name>
    <name type="common">ex Traore et al. 2017</name>
    <dbReference type="NCBI Taxonomy" id="1841863"/>
    <lineage>
        <taxon>Bacteria</taxon>
        <taxon>Bacillati</taxon>
        <taxon>Actinomycetota</taxon>
        <taxon>Coriobacteriia</taxon>
        <taxon>Eggerthellales</taxon>
        <taxon>Eggerthellaceae</taxon>
        <taxon>Gordonibacter</taxon>
    </lineage>
</organism>
<name>A0A842J8X3_9ACTN</name>
<gene>
    <name evidence="2" type="ORF">H7313_02660</name>
</gene>
<dbReference type="Proteomes" id="UP000587396">
    <property type="component" value="Unassembled WGS sequence"/>
</dbReference>
<proteinExistence type="predicted"/>
<dbReference type="AlphaFoldDB" id="A0A842J8X3"/>
<evidence type="ECO:0000313" key="2">
    <source>
        <dbReference type="EMBL" id="MBC2888253.1"/>
    </source>
</evidence>
<accession>A0A842J8X3</accession>
<dbReference type="EMBL" id="JACMSE010000001">
    <property type="protein sequence ID" value="MBC2888253.1"/>
    <property type="molecule type" value="Genomic_DNA"/>
</dbReference>
<evidence type="ECO:0000313" key="3">
    <source>
        <dbReference type="Proteomes" id="UP000587396"/>
    </source>
</evidence>
<protein>
    <submittedName>
        <fullName evidence="2">Uncharacterized protein</fullName>
    </submittedName>
</protein>
<sequence>MSCGMTRVAAPHAAGQGGRPLEPGERGSIAPLAVMAALLLFSVLAFSVDQGIACAVKTGQENALDAARDACFDASFALAAKNDEDPGLAVARRLAETLRAEGFPGEVDVWFYEVPKEDLPASRRVWGIAVQVRDQAPTVFARGFGVASLPVASKRVVVAEPFAGSEVWRPDVAGGETFELRAGAEASALARARLARLDECPIELEREVRAAVAAASGAPEKEEP</sequence>